<evidence type="ECO:0000256" key="5">
    <source>
        <dbReference type="ARBA" id="ARBA00023136"/>
    </source>
</evidence>
<keyword evidence="5 6" id="KW-0472">Membrane</keyword>
<evidence type="ECO:0000256" key="4">
    <source>
        <dbReference type="ARBA" id="ARBA00022989"/>
    </source>
</evidence>
<feature type="transmembrane region" description="Helical" evidence="6">
    <location>
        <begin position="155"/>
        <end position="172"/>
    </location>
</feature>
<evidence type="ECO:0000256" key="2">
    <source>
        <dbReference type="ARBA" id="ARBA00022475"/>
    </source>
</evidence>
<evidence type="ECO:0000313" key="8">
    <source>
        <dbReference type="Proteomes" id="UP000289856"/>
    </source>
</evidence>
<organism evidence="7 8">
    <name type="scientific">Cohnella abietis</name>
    <dbReference type="NCBI Taxonomy" id="2507935"/>
    <lineage>
        <taxon>Bacteria</taxon>
        <taxon>Bacillati</taxon>
        <taxon>Bacillota</taxon>
        <taxon>Bacilli</taxon>
        <taxon>Bacillales</taxon>
        <taxon>Paenibacillaceae</taxon>
        <taxon>Cohnella</taxon>
    </lineage>
</organism>
<evidence type="ECO:0000256" key="3">
    <source>
        <dbReference type="ARBA" id="ARBA00022692"/>
    </source>
</evidence>
<feature type="transmembrane region" description="Helical" evidence="6">
    <location>
        <begin position="257"/>
        <end position="278"/>
    </location>
</feature>
<protein>
    <submittedName>
        <fullName evidence="7">Cytochrome c oxidase assembly factor CtaG</fullName>
    </submittedName>
</protein>
<dbReference type="EMBL" id="AP019400">
    <property type="protein sequence ID" value="BBI31491.1"/>
    <property type="molecule type" value="Genomic_DNA"/>
</dbReference>
<feature type="transmembrane region" description="Helical" evidence="6">
    <location>
        <begin position="76"/>
        <end position="98"/>
    </location>
</feature>
<feature type="transmembrane region" description="Helical" evidence="6">
    <location>
        <begin position="47"/>
        <end position="64"/>
    </location>
</feature>
<dbReference type="NCBIfam" id="TIGR02737">
    <property type="entry name" value="caa3_CtaG"/>
    <property type="match status" value="1"/>
</dbReference>
<name>A0A3T1D0A2_9BACL</name>
<keyword evidence="4 6" id="KW-1133">Transmembrane helix</keyword>
<keyword evidence="2" id="KW-1003">Cell membrane</keyword>
<dbReference type="OrthoDB" id="128422at2"/>
<evidence type="ECO:0000313" key="7">
    <source>
        <dbReference type="EMBL" id="BBI31491.1"/>
    </source>
</evidence>
<dbReference type="AlphaFoldDB" id="A0A3T1D0A2"/>
<dbReference type="KEGG" id="cohn:KCTCHS21_08900"/>
<comment type="subcellular location">
    <subcellularLocation>
        <location evidence="1">Cell membrane</location>
        <topology evidence="1">Multi-pass membrane protein</topology>
    </subcellularLocation>
</comment>
<keyword evidence="8" id="KW-1185">Reference proteome</keyword>
<evidence type="ECO:0000256" key="1">
    <source>
        <dbReference type="ARBA" id="ARBA00004651"/>
    </source>
</evidence>
<dbReference type="Pfam" id="PF09678">
    <property type="entry name" value="Caa3_CtaG"/>
    <property type="match status" value="1"/>
</dbReference>
<dbReference type="GO" id="GO:0005886">
    <property type="term" value="C:plasma membrane"/>
    <property type="evidence" value="ECO:0007669"/>
    <property type="project" value="UniProtKB-SubCell"/>
</dbReference>
<dbReference type="InterPro" id="IPR019108">
    <property type="entry name" value="Caa3_assmbl_CtaG-rel"/>
</dbReference>
<sequence>MWGLEYFSFRDLWSPVFMIFMMAIIVLYTFVIGPWRHRFAGSQPVSILRQLAFVLSIVLLYLTQGGPLSLLGHLMFTFHMTNMAIAYIVVPPMLIYAIPDWLWRRLFAASFWRARIFQFFMNPIVSLLLFTLLFSFYHMPANHDWIMTHITVHKLYYILLLLSSLIMWWHVYCPIPEWKRMSNLLTLGYIFMGGLLLTPACAMIIFATTPLFGVYNDPEIWVKAMGYCMSGDPAVLLSQFEGPSFFNMLSTEDDQQLGGIVMKLVQEFVNAAALYTVFMQWYRRERAQEVDPTLEPVAVSPLNDTDRYR</sequence>
<dbReference type="RefSeq" id="WP_130605338.1">
    <property type="nucleotide sequence ID" value="NZ_AP019400.1"/>
</dbReference>
<keyword evidence="3 6" id="KW-0812">Transmembrane</keyword>
<feature type="transmembrane region" description="Helical" evidence="6">
    <location>
        <begin position="184"/>
        <end position="207"/>
    </location>
</feature>
<dbReference type="Proteomes" id="UP000289856">
    <property type="component" value="Chromosome"/>
</dbReference>
<reference evidence="7 8" key="1">
    <citation type="submission" date="2019-01" db="EMBL/GenBank/DDBJ databases">
        <title>Complete genome sequence of Cohnella hallensis HS21 isolated from Korean fir (Abies koreana) rhizospheric soil.</title>
        <authorList>
            <person name="Jiang L."/>
            <person name="Kang S.W."/>
            <person name="Kim S."/>
            <person name="Jung J."/>
            <person name="Kim C.Y."/>
            <person name="Kim D.H."/>
            <person name="Kim S.W."/>
            <person name="Lee J."/>
        </authorList>
    </citation>
    <scope>NUCLEOTIDE SEQUENCE [LARGE SCALE GENOMIC DNA]</scope>
    <source>
        <strain evidence="7 8">HS21</strain>
    </source>
</reference>
<dbReference type="InterPro" id="IPR014108">
    <property type="entry name" value="Caa3-assmbl_CtaG"/>
</dbReference>
<evidence type="ECO:0000256" key="6">
    <source>
        <dbReference type="SAM" id="Phobius"/>
    </source>
</evidence>
<accession>A0A3T1D0A2</accession>
<feature type="transmembrane region" description="Helical" evidence="6">
    <location>
        <begin position="119"/>
        <end position="139"/>
    </location>
</feature>
<gene>
    <name evidence="7" type="ORF">KCTCHS21_08900</name>
</gene>
<proteinExistence type="predicted"/>
<feature type="transmembrane region" description="Helical" evidence="6">
    <location>
        <begin position="12"/>
        <end position="35"/>
    </location>
</feature>